<sequence length="95" mass="10693">MDEAFFMFNEDVDWCRRMKLAGWANVYVPGAQVVHHVGASRTRVAPRVIFERHRGMIHYFHKHHPTNPALAALADALIMARAGVMLVGNAFKPAP</sequence>
<dbReference type="SUPFAM" id="SSF53448">
    <property type="entry name" value="Nucleotide-diphospho-sugar transferases"/>
    <property type="match status" value="1"/>
</dbReference>
<comment type="caution">
    <text evidence="1">The sequence shown here is derived from an EMBL/GenBank/DDBJ whole genome shotgun (WGS) entry which is preliminary data.</text>
</comment>
<dbReference type="PANTHER" id="PTHR43179:SF7">
    <property type="entry name" value="RHAMNOSYLTRANSFERASE WBBL"/>
    <property type="match status" value="1"/>
</dbReference>
<dbReference type="Proteomes" id="UP000317716">
    <property type="component" value="Unassembled WGS sequence"/>
</dbReference>
<organism evidence="1 2">
    <name type="scientific">Eiseniibacteriota bacterium</name>
    <dbReference type="NCBI Taxonomy" id="2212470"/>
    <lineage>
        <taxon>Bacteria</taxon>
        <taxon>Candidatus Eiseniibacteriota</taxon>
    </lineage>
</organism>
<dbReference type="AlphaFoldDB" id="A0A538ST84"/>
<dbReference type="InterPro" id="IPR029044">
    <property type="entry name" value="Nucleotide-diphossugar_trans"/>
</dbReference>
<protein>
    <recommendedName>
        <fullName evidence="3">Glycosyltransferase family 2 protein</fullName>
    </recommendedName>
</protein>
<evidence type="ECO:0008006" key="3">
    <source>
        <dbReference type="Google" id="ProtNLM"/>
    </source>
</evidence>
<proteinExistence type="predicted"/>
<dbReference type="Gene3D" id="3.90.550.10">
    <property type="entry name" value="Spore Coat Polysaccharide Biosynthesis Protein SpsA, Chain A"/>
    <property type="match status" value="1"/>
</dbReference>
<dbReference type="PANTHER" id="PTHR43179">
    <property type="entry name" value="RHAMNOSYLTRANSFERASE WBBL"/>
    <property type="match status" value="1"/>
</dbReference>
<evidence type="ECO:0000313" key="1">
    <source>
        <dbReference type="EMBL" id="TMQ54613.1"/>
    </source>
</evidence>
<accession>A0A538ST84</accession>
<evidence type="ECO:0000313" key="2">
    <source>
        <dbReference type="Proteomes" id="UP000317716"/>
    </source>
</evidence>
<reference evidence="1 2" key="1">
    <citation type="journal article" date="2019" name="Nat. Microbiol.">
        <title>Mediterranean grassland soil C-N compound turnover is dependent on rainfall and depth, and is mediated by genomically divergent microorganisms.</title>
        <authorList>
            <person name="Diamond S."/>
            <person name="Andeer P.F."/>
            <person name="Li Z."/>
            <person name="Crits-Christoph A."/>
            <person name="Burstein D."/>
            <person name="Anantharaman K."/>
            <person name="Lane K.R."/>
            <person name="Thomas B.C."/>
            <person name="Pan C."/>
            <person name="Northen T.R."/>
            <person name="Banfield J.F."/>
        </authorList>
    </citation>
    <scope>NUCLEOTIDE SEQUENCE [LARGE SCALE GENOMIC DNA]</scope>
    <source>
        <strain evidence="1">WS_2</strain>
    </source>
</reference>
<gene>
    <name evidence="1" type="ORF">E6K72_07555</name>
</gene>
<name>A0A538ST84_UNCEI</name>
<dbReference type="EMBL" id="VBOS01000257">
    <property type="protein sequence ID" value="TMQ54613.1"/>
    <property type="molecule type" value="Genomic_DNA"/>
</dbReference>